<dbReference type="InterPro" id="IPR002885">
    <property type="entry name" value="PPR_rpt"/>
</dbReference>
<feature type="region of interest" description="Disordered" evidence="4">
    <location>
        <begin position="16"/>
        <end position="35"/>
    </location>
</feature>
<keyword evidence="2" id="KW-0677">Repeat</keyword>
<feature type="repeat" description="PPR" evidence="3">
    <location>
        <begin position="206"/>
        <end position="240"/>
    </location>
</feature>
<name>A0AAD4J4L3_PERFH</name>
<evidence type="ECO:0000256" key="3">
    <source>
        <dbReference type="PROSITE-ProRule" id="PRU00708"/>
    </source>
</evidence>
<dbReference type="Pfam" id="PF13812">
    <property type="entry name" value="PPR_3"/>
    <property type="match status" value="1"/>
</dbReference>
<feature type="repeat" description="PPR" evidence="3">
    <location>
        <begin position="348"/>
        <end position="382"/>
    </location>
</feature>
<organism evidence="5 6">
    <name type="scientific">Perilla frutescens var. hirtella</name>
    <name type="common">Perilla citriodora</name>
    <name type="synonym">Perilla setoyensis</name>
    <dbReference type="NCBI Taxonomy" id="608512"/>
    <lineage>
        <taxon>Eukaryota</taxon>
        <taxon>Viridiplantae</taxon>
        <taxon>Streptophyta</taxon>
        <taxon>Embryophyta</taxon>
        <taxon>Tracheophyta</taxon>
        <taxon>Spermatophyta</taxon>
        <taxon>Magnoliopsida</taxon>
        <taxon>eudicotyledons</taxon>
        <taxon>Gunneridae</taxon>
        <taxon>Pentapetalae</taxon>
        <taxon>asterids</taxon>
        <taxon>lamiids</taxon>
        <taxon>Lamiales</taxon>
        <taxon>Lamiaceae</taxon>
        <taxon>Nepetoideae</taxon>
        <taxon>Elsholtzieae</taxon>
        <taxon>Perilla</taxon>
    </lineage>
</organism>
<gene>
    <name evidence="5" type="ORF">C2S53_014312</name>
</gene>
<dbReference type="NCBIfam" id="TIGR00756">
    <property type="entry name" value="PPR"/>
    <property type="match status" value="3"/>
</dbReference>
<evidence type="ECO:0000256" key="1">
    <source>
        <dbReference type="ARBA" id="ARBA00007626"/>
    </source>
</evidence>
<dbReference type="Proteomes" id="UP001190926">
    <property type="component" value="Unassembled WGS sequence"/>
</dbReference>
<reference evidence="5 6" key="1">
    <citation type="journal article" date="2021" name="Nat. Commun.">
        <title>Incipient diploidization of the medicinal plant Perilla within 10,000 years.</title>
        <authorList>
            <person name="Zhang Y."/>
            <person name="Shen Q."/>
            <person name="Leng L."/>
            <person name="Zhang D."/>
            <person name="Chen S."/>
            <person name="Shi Y."/>
            <person name="Ning Z."/>
            <person name="Chen S."/>
        </authorList>
    </citation>
    <scope>NUCLEOTIDE SEQUENCE [LARGE SCALE GENOMIC DNA]</scope>
    <source>
        <strain evidence="6">cv. PC099</strain>
    </source>
</reference>
<dbReference type="PROSITE" id="PS51375">
    <property type="entry name" value="PPR"/>
    <property type="match status" value="3"/>
</dbReference>
<dbReference type="Pfam" id="PF01535">
    <property type="entry name" value="PPR"/>
    <property type="match status" value="2"/>
</dbReference>
<comment type="caution">
    <text evidence="5">The sequence shown here is derived from an EMBL/GenBank/DDBJ whole genome shotgun (WGS) entry which is preliminary data.</text>
</comment>
<dbReference type="GO" id="GO:0003729">
    <property type="term" value="F:mRNA binding"/>
    <property type="evidence" value="ECO:0007669"/>
    <property type="project" value="UniProtKB-ARBA"/>
</dbReference>
<evidence type="ECO:0000256" key="2">
    <source>
        <dbReference type="ARBA" id="ARBA00022737"/>
    </source>
</evidence>
<dbReference type="InterPro" id="IPR011990">
    <property type="entry name" value="TPR-like_helical_dom_sf"/>
</dbReference>
<dbReference type="Gene3D" id="1.25.40.10">
    <property type="entry name" value="Tetratricopeptide repeat domain"/>
    <property type="match status" value="3"/>
</dbReference>
<dbReference type="GO" id="GO:0005739">
    <property type="term" value="C:mitochondrion"/>
    <property type="evidence" value="ECO:0007669"/>
    <property type="project" value="TreeGrafter"/>
</dbReference>
<sequence length="474" mass="54222">MAIMRIITRLILRKSSQSPPPRWLSTAMEKSTEAPQEKSRNTIFYRVVGASSKSCVVDVLNKWVEGGKTVKKGDIINLSTYFRSRKKFRAALQLYEWMDSSNLQFSNADEAVRIDLLGRAEGVASAEKYFDGLQEKTDKTYGALLSCYCRERVLDKALETFEKMNEMNYTSTLNYNNVLSLYYNLEQHEKVLSQFQTMQEKNIAADTYTYNMLINSYAALKNLEAVEGVVEKMESSNVKPDLFTYGNVANLFFNSGLHEKANTFLELMEKMESEGKTGKEACHTRLRLYSMMNDVAGVNRAWEALKSVGPGPSNTSYLFMLLALSKLGNQDGLEKILKEWEEGCTLYDYRLPNVLLEYYLSRDMLEEATSLYKRLKERGSEPNLSTLSFFITICLQNSEIDLALEYLEKGLEKGKSRDSKWFPRTETIEAFISYFEEKGDTERGGKFIESMKKHSRLQSDSLLSYIKATEEGSS</sequence>
<proteinExistence type="inferred from homology"/>
<evidence type="ECO:0000313" key="5">
    <source>
        <dbReference type="EMBL" id="KAH6826458.1"/>
    </source>
</evidence>
<dbReference type="AlphaFoldDB" id="A0AAD4J4L3"/>
<evidence type="ECO:0000313" key="6">
    <source>
        <dbReference type="Proteomes" id="UP001190926"/>
    </source>
</evidence>
<protein>
    <recommendedName>
        <fullName evidence="7">Pentatricopeptide repeat-containing protein</fullName>
    </recommendedName>
</protein>
<comment type="similarity">
    <text evidence="1">Belongs to the PPR family. P subfamily.</text>
</comment>
<dbReference type="SUPFAM" id="SSF81901">
    <property type="entry name" value="HCP-like"/>
    <property type="match status" value="1"/>
</dbReference>
<feature type="repeat" description="PPR" evidence="3">
    <location>
        <begin position="137"/>
        <end position="171"/>
    </location>
</feature>
<evidence type="ECO:0008006" key="7">
    <source>
        <dbReference type="Google" id="ProtNLM"/>
    </source>
</evidence>
<keyword evidence="6" id="KW-1185">Reference proteome</keyword>
<dbReference type="PANTHER" id="PTHR45717">
    <property type="entry name" value="OS12G0527900 PROTEIN"/>
    <property type="match status" value="1"/>
</dbReference>
<dbReference type="EMBL" id="SDAM02000166">
    <property type="protein sequence ID" value="KAH6826458.1"/>
    <property type="molecule type" value="Genomic_DNA"/>
</dbReference>
<evidence type="ECO:0000256" key="4">
    <source>
        <dbReference type="SAM" id="MobiDB-lite"/>
    </source>
</evidence>
<dbReference type="PANTHER" id="PTHR45717:SF5">
    <property type="entry name" value="PENTACOTRIPEPTIDE-REPEAT REGION OF PRORP DOMAIN-CONTAINING PROTEIN"/>
    <property type="match status" value="1"/>
</dbReference>
<accession>A0AAD4J4L3</accession>